<evidence type="ECO:0000256" key="2">
    <source>
        <dbReference type="ARBA" id="ARBA00023015"/>
    </source>
</evidence>
<sequence>MTDDRPLVESAIRGELYAFNQLMKNWHKRIFNFAYRYLNDYDEASEVTQQTFIKAYQSIGTLKDPGRFRAWLYIIASNGCRARTRRAGRYATESLSGGEREAWGQLPGGENPEKQLQCRDWERLLKRALAQIPEEQRLVIIMKEYEGLMFHEIAEVLSEPENTVKSRMYYGLKALRKVLTKWNITKEAIQYEE</sequence>
<protein>
    <recommendedName>
        <fullName evidence="8">RNA polymerase ECF-type sigma factor</fullName>
    </recommendedName>
</protein>
<evidence type="ECO:0000313" key="7">
    <source>
        <dbReference type="EMBL" id="CAA9283275.1"/>
    </source>
</evidence>
<dbReference type="PANTHER" id="PTHR43133">
    <property type="entry name" value="RNA POLYMERASE ECF-TYPE SIGMA FACTO"/>
    <property type="match status" value="1"/>
</dbReference>
<evidence type="ECO:0000259" key="5">
    <source>
        <dbReference type="Pfam" id="PF04542"/>
    </source>
</evidence>
<reference evidence="7" key="1">
    <citation type="submission" date="2020-02" db="EMBL/GenBank/DDBJ databases">
        <authorList>
            <person name="Meier V. D."/>
        </authorList>
    </citation>
    <scope>NUCLEOTIDE SEQUENCE</scope>
    <source>
        <strain evidence="7">AVDCRST_MAG56</strain>
    </source>
</reference>
<feature type="domain" description="RNA polymerase sigma factor 70 region 4 type 2" evidence="6">
    <location>
        <begin position="124"/>
        <end position="175"/>
    </location>
</feature>
<dbReference type="InterPro" id="IPR013324">
    <property type="entry name" value="RNA_pol_sigma_r3/r4-like"/>
</dbReference>
<dbReference type="SUPFAM" id="SSF88946">
    <property type="entry name" value="Sigma2 domain of RNA polymerase sigma factors"/>
    <property type="match status" value="1"/>
</dbReference>
<dbReference type="EMBL" id="CADCTQ010000326">
    <property type="protein sequence ID" value="CAA9283275.1"/>
    <property type="molecule type" value="Genomic_DNA"/>
</dbReference>
<evidence type="ECO:0000256" key="4">
    <source>
        <dbReference type="ARBA" id="ARBA00023163"/>
    </source>
</evidence>
<dbReference type="Gene3D" id="1.10.10.10">
    <property type="entry name" value="Winged helix-like DNA-binding domain superfamily/Winged helix DNA-binding domain"/>
    <property type="match status" value="1"/>
</dbReference>
<gene>
    <name evidence="7" type="ORF">AVDCRST_MAG56-3900</name>
</gene>
<evidence type="ECO:0000256" key="1">
    <source>
        <dbReference type="ARBA" id="ARBA00010641"/>
    </source>
</evidence>
<evidence type="ECO:0008006" key="8">
    <source>
        <dbReference type="Google" id="ProtNLM"/>
    </source>
</evidence>
<dbReference type="Pfam" id="PF04542">
    <property type="entry name" value="Sigma70_r2"/>
    <property type="match status" value="1"/>
</dbReference>
<dbReference type="InterPro" id="IPR013249">
    <property type="entry name" value="RNA_pol_sigma70_r4_t2"/>
</dbReference>
<dbReference type="Gene3D" id="1.10.1740.10">
    <property type="match status" value="1"/>
</dbReference>
<accession>A0A6J4JNG3</accession>
<dbReference type="InterPro" id="IPR036388">
    <property type="entry name" value="WH-like_DNA-bd_sf"/>
</dbReference>
<keyword evidence="2" id="KW-0805">Transcription regulation</keyword>
<dbReference type="SUPFAM" id="SSF88659">
    <property type="entry name" value="Sigma3 and sigma4 domains of RNA polymerase sigma factors"/>
    <property type="match status" value="1"/>
</dbReference>
<keyword evidence="4" id="KW-0804">Transcription</keyword>
<dbReference type="GO" id="GO:0016987">
    <property type="term" value="F:sigma factor activity"/>
    <property type="evidence" value="ECO:0007669"/>
    <property type="project" value="UniProtKB-KW"/>
</dbReference>
<dbReference type="Pfam" id="PF08281">
    <property type="entry name" value="Sigma70_r4_2"/>
    <property type="match status" value="1"/>
</dbReference>
<dbReference type="CDD" id="cd06171">
    <property type="entry name" value="Sigma70_r4"/>
    <property type="match status" value="1"/>
</dbReference>
<feature type="domain" description="RNA polymerase sigma-70 region 2" evidence="5">
    <location>
        <begin position="23"/>
        <end position="89"/>
    </location>
</feature>
<dbReference type="InterPro" id="IPR039425">
    <property type="entry name" value="RNA_pol_sigma-70-like"/>
</dbReference>
<organism evidence="7">
    <name type="scientific">uncultured Cytophagales bacterium</name>
    <dbReference type="NCBI Taxonomy" id="158755"/>
    <lineage>
        <taxon>Bacteria</taxon>
        <taxon>Pseudomonadati</taxon>
        <taxon>Bacteroidota</taxon>
        <taxon>Sphingobacteriia</taxon>
        <taxon>Sphingobacteriales</taxon>
        <taxon>environmental samples</taxon>
    </lineage>
</organism>
<dbReference type="InterPro" id="IPR007627">
    <property type="entry name" value="RNA_pol_sigma70_r2"/>
</dbReference>
<dbReference type="AlphaFoldDB" id="A0A6J4JNG3"/>
<proteinExistence type="inferred from homology"/>
<comment type="similarity">
    <text evidence="1">Belongs to the sigma-70 factor family. ECF subfamily.</text>
</comment>
<dbReference type="GO" id="GO:0006352">
    <property type="term" value="P:DNA-templated transcription initiation"/>
    <property type="evidence" value="ECO:0007669"/>
    <property type="project" value="InterPro"/>
</dbReference>
<dbReference type="InterPro" id="IPR014284">
    <property type="entry name" value="RNA_pol_sigma-70_dom"/>
</dbReference>
<keyword evidence="3" id="KW-0731">Sigma factor</keyword>
<evidence type="ECO:0000259" key="6">
    <source>
        <dbReference type="Pfam" id="PF08281"/>
    </source>
</evidence>
<dbReference type="NCBIfam" id="TIGR02937">
    <property type="entry name" value="sigma70-ECF"/>
    <property type="match status" value="1"/>
</dbReference>
<evidence type="ECO:0000256" key="3">
    <source>
        <dbReference type="ARBA" id="ARBA00023082"/>
    </source>
</evidence>
<dbReference type="GO" id="GO:0003677">
    <property type="term" value="F:DNA binding"/>
    <property type="evidence" value="ECO:0007669"/>
    <property type="project" value="InterPro"/>
</dbReference>
<name>A0A6J4JNG3_9SPHI</name>
<dbReference type="InterPro" id="IPR013325">
    <property type="entry name" value="RNA_pol_sigma_r2"/>
</dbReference>
<dbReference type="PANTHER" id="PTHR43133:SF51">
    <property type="entry name" value="RNA POLYMERASE SIGMA FACTOR"/>
    <property type="match status" value="1"/>
</dbReference>